<feature type="non-terminal residue" evidence="2">
    <location>
        <position position="1"/>
    </location>
</feature>
<keyword evidence="3" id="KW-1185">Reference proteome</keyword>
<keyword evidence="2" id="KW-0808">Transferase</keyword>
<dbReference type="Proteomes" id="UP001166093">
    <property type="component" value="Unassembled WGS sequence"/>
</dbReference>
<comment type="caution">
    <text evidence="2">The sequence shown here is derived from an EMBL/GenBank/DDBJ whole genome shotgun (WGS) entry which is preliminary data.</text>
</comment>
<accession>A0ABS2Y2Q7</accession>
<gene>
    <name evidence="2" type="primary">Carm1_1</name>
    <name evidence="2" type="ORF">GTO93_0020048</name>
</gene>
<organism evidence="2 3">
    <name type="scientific">Polyodon spathula</name>
    <name type="common">North American paddlefish</name>
    <name type="synonym">Squalus spathula</name>
    <dbReference type="NCBI Taxonomy" id="7913"/>
    <lineage>
        <taxon>Eukaryota</taxon>
        <taxon>Metazoa</taxon>
        <taxon>Chordata</taxon>
        <taxon>Craniata</taxon>
        <taxon>Vertebrata</taxon>
        <taxon>Euteleostomi</taxon>
        <taxon>Actinopterygii</taxon>
        <taxon>Chondrostei</taxon>
        <taxon>Acipenseriformes</taxon>
        <taxon>Polyodontidae</taxon>
        <taxon>Polyodon</taxon>
    </lineage>
</organism>
<dbReference type="GO" id="GO:0032259">
    <property type="term" value="P:methylation"/>
    <property type="evidence" value="ECO:0007669"/>
    <property type="project" value="UniProtKB-KW"/>
</dbReference>
<sequence length="119" mass="12189">MSQGMPGAYDLSGVIPSGSTVGHNNLIPLELWSVSLISLSRSLSLSLSLANTGIVNHTHSRMGSIMSTGIMQGNSSGQAGPSTSGGHYPINNQQFTMGGPAISMASPLSIPSNTMHYGS</sequence>
<evidence type="ECO:0000313" key="2">
    <source>
        <dbReference type="EMBL" id="MBN3280940.1"/>
    </source>
</evidence>
<evidence type="ECO:0000256" key="1">
    <source>
        <dbReference type="SAM" id="MobiDB-lite"/>
    </source>
</evidence>
<keyword evidence="2" id="KW-0489">Methyltransferase</keyword>
<evidence type="ECO:0000313" key="3">
    <source>
        <dbReference type="Proteomes" id="UP001166093"/>
    </source>
</evidence>
<dbReference type="EMBL" id="JAAWVQ010103247">
    <property type="protein sequence ID" value="MBN3280940.1"/>
    <property type="molecule type" value="Genomic_DNA"/>
</dbReference>
<feature type="non-terminal residue" evidence="2">
    <location>
        <position position="119"/>
    </location>
</feature>
<dbReference type="GO" id="GO:0008168">
    <property type="term" value="F:methyltransferase activity"/>
    <property type="evidence" value="ECO:0007669"/>
    <property type="project" value="UniProtKB-KW"/>
</dbReference>
<name>A0ABS2Y2Q7_POLSP</name>
<reference evidence="2" key="1">
    <citation type="journal article" date="2021" name="Cell">
        <title>Tracing the genetic footprints of vertebrate landing in non-teleost ray-finned fishes.</title>
        <authorList>
            <person name="Bi X."/>
            <person name="Wang K."/>
            <person name="Yang L."/>
            <person name="Pan H."/>
            <person name="Jiang H."/>
            <person name="Wei Q."/>
            <person name="Fang M."/>
            <person name="Yu H."/>
            <person name="Zhu C."/>
            <person name="Cai Y."/>
            <person name="He Y."/>
            <person name="Gan X."/>
            <person name="Zeng H."/>
            <person name="Yu D."/>
            <person name="Zhu Y."/>
            <person name="Jiang H."/>
            <person name="Qiu Q."/>
            <person name="Yang H."/>
            <person name="Zhang Y.E."/>
            <person name="Wang W."/>
            <person name="Zhu M."/>
            <person name="He S."/>
            <person name="Zhang G."/>
        </authorList>
    </citation>
    <scope>NUCLEOTIDE SEQUENCE</scope>
    <source>
        <strain evidence="2">Pddl_001</strain>
    </source>
</reference>
<protein>
    <submittedName>
        <fullName evidence="2">CARM1 methyltransferase</fullName>
    </submittedName>
</protein>
<feature type="region of interest" description="Disordered" evidence="1">
    <location>
        <begin position="68"/>
        <end position="92"/>
    </location>
</feature>
<proteinExistence type="predicted"/>